<evidence type="ECO:0000313" key="2">
    <source>
        <dbReference type="EMBL" id="KAL0977773.1"/>
    </source>
</evidence>
<evidence type="ECO:0000313" key="3">
    <source>
        <dbReference type="Proteomes" id="UP001557470"/>
    </source>
</evidence>
<sequence length="299" mass="33638">MGSKSSKLPLQPSKKEFDKEWRKTNWSKGKRDAMVDALRNFNLNDPEVGHLRCLLLGPVGAGKSSFINSVNTIFQGRVAHSALTTDCSSTSFTKTYKTYYITVGTNRLPFAFNDAMGLEDDIRIDIGKDTPRGILHNDIINALKGHLPENYVFNPYSALSDKSEQYKRSPKLSDKVHCLVYVIPANKLSIMSKDVIKKMKEVREIASEMGIPQVVVMTMADMACDLVEKDLQKVYFSTALVKSIERCSIELGVPLNCILPVKNYHMEIDLDNDMDILILTAMTQIMNFANDYIGLLKQK</sequence>
<gene>
    <name evidence="2" type="ORF">UPYG_G00161010</name>
</gene>
<dbReference type="InterPro" id="IPR027417">
    <property type="entry name" value="P-loop_NTPase"/>
</dbReference>
<feature type="region of interest" description="Disordered" evidence="1">
    <location>
        <begin position="1"/>
        <end position="22"/>
    </location>
</feature>
<evidence type="ECO:0000256" key="1">
    <source>
        <dbReference type="SAM" id="MobiDB-lite"/>
    </source>
</evidence>
<feature type="compositionally biased region" description="Low complexity" evidence="1">
    <location>
        <begin position="1"/>
        <end position="12"/>
    </location>
</feature>
<dbReference type="AlphaFoldDB" id="A0ABD0WRB7"/>
<dbReference type="PANTHER" id="PTHR14241:SF1">
    <property type="entry name" value="INTERFERON-INDUCED PROTEIN 44-RELATED"/>
    <property type="match status" value="1"/>
</dbReference>
<dbReference type="CDD" id="cd00882">
    <property type="entry name" value="Ras_like_GTPase"/>
    <property type="match status" value="1"/>
</dbReference>
<comment type="caution">
    <text evidence="2">The sequence shown here is derived from an EMBL/GenBank/DDBJ whole genome shotgun (WGS) entry which is preliminary data.</text>
</comment>
<organism evidence="2 3">
    <name type="scientific">Umbra pygmaea</name>
    <name type="common">Eastern mudminnow</name>
    <dbReference type="NCBI Taxonomy" id="75934"/>
    <lineage>
        <taxon>Eukaryota</taxon>
        <taxon>Metazoa</taxon>
        <taxon>Chordata</taxon>
        <taxon>Craniata</taxon>
        <taxon>Vertebrata</taxon>
        <taxon>Euteleostomi</taxon>
        <taxon>Actinopterygii</taxon>
        <taxon>Neopterygii</taxon>
        <taxon>Teleostei</taxon>
        <taxon>Protacanthopterygii</taxon>
        <taxon>Esociformes</taxon>
        <taxon>Umbridae</taxon>
        <taxon>Umbra</taxon>
    </lineage>
</organism>
<evidence type="ECO:0008006" key="4">
    <source>
        <dbReference type="Google" id="ProtNLM"/>
    </source>
</evidence>
<name>A0ABD0WRB7_UMBPY</name>
<accession>A0ABD0WRB7</accession>
<protein>
    <recommendedName>
        <fullName evidence="4">G domain-containing protein</fullName>
    </recommendedName>
</protein>
<dbReference type="PANTHER" id="PTHR14241">
    <property type="entry name" value="INTERFERON-INDUCED PROTEIN 44"/>
    <property type="match status" value="1"/>
</dbReference>
<dbReference type="SUPFAM" id="SSF52540">
    <property type="entry name" value="P-loop containing nucleoside triphosphate hydrolases"/>
    <property type="match status" value="1"/>
</dbReference>
<dbReference type="EMBL" id="JAGEUA010000005">
    <property type="protein sequence ID" value="KAL0977773.1"/>
    <property type="molecule type" value="Genomic_DNA"/>
</dbReference>
<reference evidence="2 3" key="1">
    <citation type="submission" date="2024-06" db="EMBL/GenBank/DDBJ databases">
        <authorList>
            <person name="Pan Q."/>
            <person name="Wen M."/>
            <person name="Jouanno E."/>
            <person name="Zahm M."/>
            <person name="Klopp C."/>
            <person name="Cabau C."/>
            <person name="Louis A."/>
            <person name="Berthelot C."/>
            <person name="Parey E."/>
            <person name="Roest Crollius H."/>
            <person name="Montfort J."/>
            <person name="Robinson-Rechavi M."/>
            <person name="Bouchez O."/>
            <person name="Lampietro C."/>
            <person name="Lopez Roques C."/>
            <person name="Donnadieu C."/>
            <person name="Postlethwait J."/>
            <person name="Bobe J."/>
            <person name="Verreycken H."/>
            <person name="Guiguen Y."/>
        </authorList>
    </citation>
    <scope>NUCLEOTIDE SEQUENCE [LARGE SCALE GENOMIC DNA]</scope>
    <source>
        <strain evidence="2">Up_M1</strain>
        <tissue evidence="2">Testis</tissue>
    </source>
</reference>
<proteinExistence type="predicted"/>
<dbReference type="Proteomes" id="UP001557470">
    <property type="component" value="Unassembled WGS sequence"/>
</dbReference>
<keyword evidence="3" id="KW-1185">Reference proteome</keyword>
<feature type="compositionally biased region" description="Basic and acidic residues" evidence="1">
    <location>
        <begin position="13"/>
        <end position="22"/>
    </location>
</feature>
<dbReference type="Gene3D" id="3.40.50.300">
    <property type="entry name" value="P-loop containing nucleotide triphosphate hydrolases"/>
    <property type="match status" value="1"/>
</dbReference>